<accession>A0AAW3Q3V3</accession>
<reference evidence="1 2" key="1">
    <citation type="submission" date="2015-11" db="EMBL/GenBank/DDBJ databases">
        <authorList>
            <person name="Sahl J."/>
            <person name="Wagner D."/>
            <person name="Keim P."/>
        </authorList>
    </citation>
    <scope>NUCLEOTIDE SEQUENCE [LARGE SCALE GENOMIC DNA]</scope>
    <source>
        <strain evidence="1 2">AZ-4-2-10-S1-D7</strain>
    </source>
</reference>
<gene>
    <name evidence="1" type="ORF">WS64_11295</name>
</gene>
<sequence length="82" mass="9576">MFMKIATYEYDEADNIPDSLVYKLHRMATGGASDWLDEISKTYAKDQRNCIIDFLDEMSRIEWRHQDPDLAADAASLLREIF</sequence>
<evidence type="ECO:0000313" key="2">
    <source>
        <dbReference type="Proteomes" id="UP000070434"/>
    </source>
</evidence>
<evidence type="ECO:0000313" key="1">
    <source>
        <dbReference type="EMBL" id="KWZ36060.1"/>
    </source>
</evidence>
<dbReference type="Proteomes" id="UP000070434">
    <property type="component" value="Chromosome 1"/>
</dbReference>
<protein>
    <submittedName>
        <fullName evidence="1">Uncharacterized protein</fullName>
    </submittedName>
</protein>
<dbReference type="AlphaFoldDB" id="A0AAW3Q3V3"/>
<organism evidence="1 2">
    <name type="scientific">Burkholderia anthina</name>
    <dbReference type="NCBI Taxonomy" id="179879"/>
    <lineage>
        <taxon>Bacteria</taxon>
        <taxon>Pseudomonadati</taxon>
        <taxon>Pseudomonadota</taxon>
        <taxon>Betaproteobacteria</taxon>
        <taxon>Burkholderiales</taxon>
        <taxon>Burkholderiaceae</taxon>
        <taxon>Burkholderia</taxon>
        <taxon>Burkholderia cepacia complex</taxon>
    </lineage>
</organism>
<name>A0AAW3Q3V3_9BURK</name>
<dbReference type="EMBL" id="LNJP01000001">
    <property type="protein sequence ID" value="KWZ36060.1"/>
    <property type="molecule type" value="Genomic_DNA"/>
</dbReference>
<comment type="caution">
    <text evidence="1">The sequence shown here is derived from an EMBL/GenBank/DDBJ whole genome shotgun (WGS) entry which is preliminary data.</text>
</comment>
<proteinExistence type="predicted"/>